<organism evidence="2 3">
    <name type="scientific">Cherax quadricarinatus</name>
    <name type="common">Australian red claw crayfish</name>
    <dbReference type="NCBI Taxonomy" id="27406"/>
    <lineage>
        <taxon>Eukaryota</taxon>
        <taxon>Metazoa</taxon>
        <taxon>Ecdysozoa</taxon>
        <taxon>Arthropoda</taxon>
        <taxon>Crustacea</taxon>
        <taxon>Multicrustacea</taxon>
        <taxon>Malacostraca</taxon>
        <taxon>Eumalacostraca</taxon>
        <taxon>Eucarida</taxon>
        <taxon>Decapoda</taxon>
        <taxon>Pleocyemata</taxon>
        <taxon>Astacidea</taxon>
        <taxon>Parastacoidea</taxon>
        <taxon>Parastacidae</taxon>
        <taxon>Cherax</taxon>
    </lineage>
</organism>
<keyword evidence="3" id="KW-1185">Reference proteome</keyword>
<evidence type="ECO:0000313" key="2">
    <source>
        <dbReference type="EMBL" id="KAK8730409.1"/>
    </source>
</evidence>
<protein>
    <submittedName>
        <fullName evidence="2">Uncharacterized protein</fullName>
    </submittedName>
</protein>
<proteinExistence type="predicted"/>
<feature type="region of interest" description="Disordered" evidence="1">
    <location>
        <begin position="294"/>
        <end position="313"/>
    </location>
</feature>
<evidence type="ECO:0000313" key="3">
    <source>
        <dbReference type="Proteomes" id="UP001445076"/>
    </source>
</evidence>
<feature type="region of interest" description="Disordered" evidence="1">
    <location>
        <begin position="778"/>
        <end position="816"/>
    </location>
</feature>
<dbReference type="AlphaFoldDB" id="A0AAW0WXE1"/>
<evidence type="ECO:0000256" key="1">
    <source>
        <dbReference type="SAM" id="MobiDB-lite"/>
    </source>
</evidence>
<sequence length="816" mass="91828">QNFSSTTLENSQQNIHAKPIFSYHQSYPRVQGYQITKVNPQSNPARPISTESIPRQEIFGPDLIRFTIDDVVFPPPLSIQSDQPKVSKVTEIRRASHRFFDENDMDVSPTEEIVTIAKFVQPPNSSKPPTVTLKRITPTPSTINIVQASTQITQLPESHMKNTIFKIRTTPVIPLTKQPNIQANLSATLFNNALPKNNLSHSASNIPTTYRPPINHKFKIINNVPFFSMERGTIQPEATDTNTSTPVKETKNNEIGVLSSASSSWFTITEATPMPKSGENFQTITQFQTFTSQAPSPALHKPVIPPPRPSTTTIRNHKLEVLETESIKQNDAEFSSMAKHATRSQPPGFMKIRKRPEIMMPGRWNYRTIIKPPQIESDSVPNSDTKVNSKEPHIEHNQFKVQFNIPSRKVIHMNRPTPKPALITEKFTVISTLPTTTTTSETRNQPFIIPSPSEVDINMNFPITTSRTEIQEIKSVLFPTRRASHVESKKENEEKDEIETYTTTPIHLHSTTVSTTTADETTTAFRKTPIYNSIQRLRNMMANKRKNLSQTTPANVILSTESVQIKQAEKFMTNISTTITPRKYGMTPRTSTPSSTVGKSMKLSASRANFRSFSAYKTHPVNRELTSSTMAALHHPIKTTKEPMQITTLTPRSTVVLKLEKIDNENEGSGSSSPEWYQPIQEKFLIDHPEMINFYKWESSRVDTSDENDDSGHHDVQNYSQGETEMILAEASNVFPVTVKSFWQPFKADESSESRHPEGPPGGQLVLTSNYTSIARSTPSKIHEVTTSDYSNNSWTPLKKSEGQGENPHSHILYST</sequence>
<gene>
    <name evidence="2" type="ORF">OTU49_007989</name>
</gene>
<name>A0AAW0WXE1_CHEQU</name>
<feature type="non-terminal residue" evidence="2">
    <location>
        <position position="1"/>
    </location>
</feature>
<dbReference type="EMBL" id="JARKIK010000064">
    <property type="protein sequence ID" value="KAK8730409.1"/>
    <property type="molecule type" value="Genomic_DNA"/>
</dbReference>
<reference evidence="2 3" key="1">
    <citation type="journal article" date="2024" name="BMC Genomics">
        <title>Genome assembly of redclaw crayfish (Cherax quadricarinatus) provides insights into its immune adaptation and hypoxia tolerance.</title>
        <authorList>
            <person name="Liu Z."/>
            <person name="Zheng J."/>
            <person name="Li H."/>
            <person name="Fang K."/>
            <person name="Wang S."/>
            <person name="He J."/>
            <person name="Zhou D."/>
            <person name="Weng S."/>
            <person name="Chi M."/>
            <person name="Gu Z."/>
            <person name="He J."/>
            <person name="Li F."/>
            <person name="Wang M."/>
        </authorList>
    </citation>
    <scope>NUCLEOTIDE SEQUENCE [LARGE SCALE GENOMIC DNA]</scope>
    <source>
        <strain evidence="2">ZL_2023a</strain>
    </source>
</reference>
<accession>A0AAW0WXE1</accession>
<feature type="compositionally biased region" description="Polar residues" evidence="1">
    <location>
        <begin position="787"/>
        <end position="796"/>
    </location>
</feature>
<dbReference type="Proteomes" id="UP001445076">
    <property type="component" value="Unassembled WGS sequence"/>
</dbReference>
<comment type="caution">
    <text evidence="2">The sequence shown here is derived from an EMBL/GenBank/DDBJ whole genome shotgun (WGS) entry which is preliminary data.</text>
</comment>